<evidence type="ECO:0000313" key="2">
    <source>
        <dbReference type="EMBL" id="SUZ99317.1"/>
    </source>
</evidence>
<feature type="region of interest" description="Disordered" evidence="1">
    <location>
        <begin position="1"/>
        <end position="61"/>
    </location>
</feature>
<name>A0A381SAQ0_9ZZZZ</name>
<organism evidence="2">
    <name type="scientific">marine metagenome</name>
    <dbReference type="NCBI Taxonomy" id="408172"/>
    <lineage>
        <taxon>unclassified sequences</taxon>
        <taxon>metagenomes</taxon>
        <taxon>ecological metagenomes</taxon>
    </lineage>
</organism>
<gene>
    <name evidence="2" type="ORF">METZ01_LOCUS52171</name>
</gene>
<reference evidence="2" key="1">
    <citation type="submission" date="2018-05" db="EMBL/GenBank/DDBJ databases">
        <authorList>
            <person name="Lanie J.A."/>
            <person name="Ng W.-L."/>
            <person name="Kazmierczak K.M."/>
            <person name="Andrzejewski T.M."/>
            <person name="Davidsen T.M."/>
            <person name="Wayne K.J."/>
            <person name="Tettelin H."/>
            <person name="Glass J.I."/>
            <person name="Rusch D."/>
            <person name="Podicherti R."/>
            <person name="Tsui H.-C.T."/>
            <person name="Winkler M.E."/>
        </authorList>
    </citation>
    <scope>NUCLEOTIDE SEQUENCE</scope>
</reference>
<sequence length="61" mass="6104">MCRERPGGRTVPAGTLGLEGAGGSERPGVRRPGVACSAGQVPPTTRTRPALGSTSMRSPSA</sequence>
<protein>
    <submittedName>
        <fullName evidence="2">Uncharacterized protein</fullName>
    </submittedName>
</protein>
<proteinExistence type="predicted"/>
<evidence type="ECO:0000256" key="1">
    <source>
        <dbReference type="SAM" id="MobiDB-lite"/>
    </source>
</evidence>
<dbReference type="AlphaFoldDB" id="A0A381SAQ0"/>
<feature type="non-terminal residue" evidence="2">
    <location>
        <position position="61"/>
    </location>
</feature>
<dbReference type="EMBL" id="UINC01002690">
    <property type="protein sequence ID" value="SUZ99317.1"/>
    <property type="molecule type" value="Genomic_DNA"/>
</dbReference>
<accession>A0A381SAQ0</accession>
<feature type="compositionally biased region" description="Polar residues" evidence="1">
    <location>
        <begin position="42"/>
        <end position="61"/>
    </location>
</feature>